<reference evidence="2" key="1">
    <citation type="submission" date="2021-02" db="EMBL/GenBank/DDBJ databases">
        <authorList>
            <person name="Cremers G."/>
            <person name="Picone N."/>
        </authorList>
    </citation>
    <scope>NUCLEOTIDE SEQUENCE</scope>
    <source>
        <strain evidence="2">PQ17</strain>
    </source>
</reference>
<evidence type="ECO:0000313" key="3">
    <source>
        <dbReference type="Proteomes" id="UP000663859"/>
    </source>
</evidence>
<protein>
    <submittedName>
        <fullName evidence="2">Uncharacterized protein</fullName>
    </submittedName>
</protein>
<keyword evidence="3" id="KW-1185">Reference proteome</keyword>
<comment type="caution">
    <text evidence="2">The sequence shown here is derived from an EMBL/GenBank/DDBJ whole genome shotgun (WGS) entry which is preliminary data.</text>
</comment>
<gene>
    <name evidence="2" type="ORF">MPNT_250008</name>
</gene>
<dbReference type="AlphaFoldDB" id="A0A8J2FWA2"/>
<feature type="signal peptide" evidence="1">
    <location>
        <begin position="1"/>
        <end position="25"/>
    </location>
</feature>
<keyword evidence="1" id="KW-0732">Signal</keyword>
<evidence type="ECO:0000313" key="2">
    <source>
        <dbReference type="EMBL" id="CAF0698151.1"/>
    </source>
</evidence>
<evidence type="ECO:0000256" key="1">
    <source>
        <dbReference type="SAM" id="SignalP"/>
    </source>
</evidence>
<feature type="chain" id="PRO_5035311653" evidence="1">
    <location>
        <begin position="26"/>
        <end position="139"/>
    </location>
</feature>
<proteinExistence type="predicted"/>
<dbReference type="Proteomes" id="UP000663859">
    <property type="component" value="Unassembled WGS sequence"/>
</dbReference>
<organism evidence="2 3">
    <name type="scientific">Candidatus Methylacidithermus pantelleriae</name>
    <dbReference type="NCBI Taxonomy" id="2744239"/>
    <lineage>
        <taxon>Bacteria</taxon>
        <taxon>Pseudomonadati</taxon>
        <taxon>Verrucomicrobiota</taxon>
        <taxon>Methylacidiphilae</taxon>
        <taxon>Methylacidiphilales</taxon>
        <taxon>Methylacidiphilaceae</taxon>
        <taxon>Candidatus Methylacidithermus</taxon>
    </lineage>
</organism>
<accession>A0A8J2FWA2</accession>
<sequence length="139" mass="16364">MRACPFSWCVLFAILALGFVQPNNGYSQDQDALRPLQEWSEAWARSLARQWAAVLRKACPQGKELPSQDRSLGPSLPQELSQHLRDFQKEWEHALRDTEEIWQEHARQMGQQLRGLEQSLRRYWENIWNSLAPSYRETI</sequence>
<name>A0A8J2FWA2_9BACT</name>
<dbReference type="EMBL" id="CAJNOB010000018">
    <property type="protein sequence ID" value="CAF0698151.1"/>
    <property type="molecule type" value="Genomic_DNA"/>
</dbReference>